<evidence type="ECO:0000313" key="1">
    <source>
        <dbReference type="EMBL" id="MCQ8836637.1"/>
    </source>
</evidence>
<protein>
    <submittedName>
        <fullName evidence="1">Uncharacterized protein</fullName>
    </submittedName>
</protein>
<organism evidence="1 2">
    <name type="scientific">Streptomyces malaysiensis subsp. samsunensis</name>
    <dbReference type="NCBI Taxonomy" id="459658"/>
    <lineage>
        <taxon>Bacteria</taxon>
        <taxon>Bacillati</taxon>
        <taxon>Actinomycetota</taxon>
        <taxon>Actinomycetes</taxon>
        <taxon>Kitasatosporales</taxon>
        <taxon>Streptomycetaceae</taxon>
        <taxon>Streptomyces</taxon>
        <taxon>Streptomyces violaceusniger group</taxon>
    </lineage>
</organism>
<evidence type="ECO:0000313" key="2">
    <source>
        <dbReference type="Proteomes" id="UP001142400"/>
    </source>
</evidence>
<keyword evidence="2" id="KW-1185">Reference proteome</keyword>
<proteinExistence type="predicted"/>
<gene>
    <name evidence="1" type="ORF">NQU54_48580</name>
</gene>
<reference evidence="1" key="1">
    <citation type="submission" date="2022-06" db="EMBL/GenBank/DDBJ databases">
        <title>WGS of actinobacteria.</title>
        <authorList>
            <person name="Thawai C."/>
        </authorList>
    </citation>
    <scope>NUCLEOTIDE SEQUENCE</scope>
    <source>
        <strain evidence="1">DSM 42010</strain>
    </source>
</reference>
<comment type="caution">
    <text evidence="1">The sequence shown here is derived from an EMBL/GenBank/DDBJ whole genome shotgun (WGS) entry which is preliminary data.</text>
</comment>
<dbReference type="Proteomes" id="UP001142400">
    <property type="component" value="Unassembled WGS sequence"/>
</dbReference>
<sequence length="85" mass="9303">MEEVVEDAESVARVPAGPPLALLEVVEFIDHGDRREQVHAVHRDGAEGMESMGKKKPRLLDAFSIQDLVELAEASGAMSPSAWHR</sequence>
<accession>A0A9X2RZQ2</accession>
<dbReference type="EMBL" id="JANIIC010000221">
    <property type="protein sequence ID" value="MCQ8836637.1"/>
    <property type="molecule type" value="Genomic_DNA"/>
</dbReference>
<name>A0A9X2RZQ2_STRMQ</name>
<dbReference type="AlphaFoldDB" id="A0A9X2RZQ2"/>
<dbReference type="RefSeq" id="WP_257636658.1">
    <property type="nucleotide sequence ID" value="NZ_JANIIC010000221.1"/>
</dbReference>